<dbReference type="AlphaFoldDB" id="A0AAV1IIV5"/>
<evidence type="ECO:0000259" key="3">
    <source>
        <dbReference type="Pfam" id="PF11790"/>
    </source>
</evidence>
<dbReference type="GO" id="GO:0071966">
    <property type="term" value="P:fungal-type cell wall polysaccharide metabolic process"/>
    <property type="evidence" value="ECO:0007669"/>
    <property type="project" value="TreeGrafter"/>
</dbReference>
<gene>
    <name evidence="4" type="ORF">CVIRNUC_009821</name>
</gene>
<feature type="chain" id="PRO_5043707278" description="Asl1-like glycosyl hydrolase catalytic domain-containing protein" evidence="2">
    <location>
        <begin position="24"/>
        <end position="417"/>
    </location>
</feature>
<keyword evidence="2" id="KW-0732">Signal</keyword>
<feature type="signal peptide" evidence="2">
    <location>
        <begin position="1"/>
        <end position="23"/>
    </location>
</feature>
<dbReference type="PANTHER" id="PTHR34154">
    <property type="entry name" value="ALKALI-SENSITIVE LINKAGE PROTEIN 1"/>
    <property type="match status" value="1"/>
</dbReference>
<organism evidence="4 5">
    <name type="scientific">Coccomyxa viridis</name>
    <dbReference type="NCBI Taxonomy" id="1274662"/>
    <lineage>
        <taxon>Eukaryota</taxon>
        <taxon>Viridiplantae</taxon>
        <taxon>Chlorophyta</taxon>
        <taxon>core chlorophytes</taxon>
        <taxon>Trebouxiophyceae</taxon>
        <taxon>Trebouxiophyceae incertae sedis</taxon>
        <taxon>Coccomyxaceae</taxon>
        <taxon>Coccomyxa</taxon>
    </lineage>
</organism>
<name>A0AAV1IIV5_9CHLO</name>
<evidence type="ECO:0000313" key="5">
    <source>
        <dbReference type="Proteomes" id="UP001314263"/>
    </source>
</evidence>
<proteinExistence type="predicted"/>
<keyword evidence="5" id="KW-1185">Reference proteome</keyword>
<dbReference type="PANTHER" id="PTHR34154:SF3">
    <property type="entry name" value="ALKALI-SENSITIVE LINKAGE PROTEIN 1"/>
    <property type="match status" value="1"/>
</dbReference>
<protein>
    <recommendedName>
        <fullName evidence="3">Asl1-like glycosyl hydrolase catalytic domain-containing protein</fullName>
    </recommendedName>
</protein>
<dbReference type="Pfam" id="PF11790">
    <property type="entry name" value="Glyco_hydro_cc"/>
    <property type="match status" value="1"/>
</dbReference>
<evidence type="ECO:0000256" key="1">
    <source>
        <dbReference type="SAM" id="MobiDB-lite"/>
    </source>
</evidence>
<feature type="region of interest" description="Disordered" evidence="1">
    <location>
        <begin position="108"/>
        <end position="154"/>
    </location>
</feature>
<sequence length="417" mass="45239">MKAIGAIPIVLLALLRCSALARAQTPNCAAETELTLLYKVFAQNENAFNTFLDLLPAPTEARVKSLYLSWLDNNKNQTISYEIKSPKLEAVAQAQPFAAVLQSCANTSTTTPSTTTSAPPTTTSAPPSTTSAAPTSTKSVATTPGPPTTLSAQFNPKKGASMVYFSNVNTALKDARLSWTYNWWYSMHSGTTLPSGTQFVPMIYAASDATTANLNTAKSYKTGIVLGFNEPNEANQADNTVAQAIAAWPTLMASGLRLGSPALSASENGTDPNSWIGQFMQQINQKAYHVDFMTVHWYGNLSYFGDPTAATASLQAYLQGYYNSYQRNVWLTEWCLADFGNATNNYAFTFATYNQQVAFLQQAVPMLNSLSFVERYAWYFLSPDQTYDGQNGLPLDTASLYTSSGSETPTGAAYRPN</sequence>
<feature type="domain" description="Asl1-like glycosyl hydrolase catalytic" evidence="3">
    <location>
        <begin position="172"/>
        <end position="414"/>
    </location>
</feature>
<dbReference type="Gene3D" id="3.20.20.80">
    <property type="entry name" value="Glycosidases"/>
    <property type="match status" value="1"/>
</dbReference>
<reference evidence="4 5" key="1">
    <citation type="submission" date="2023-10" db="EMBL/GenBank/DDBJ databases">
        <authorList>
            <person name="Maclean D."/>
            <person name="Macfadyen A."/>
        </authorList>
    </citation>
    <scope>NUCLEOTIDE SEQUENCE [LARGE SCALE GENOMIC DNA]</scope>
</reference>
<evidence type="ECO:0000313" key="4">
    <source>
        <dbReference type="EMBL" id="CAK0786607.1"/>
    </source>
</evidence>
<dbReference type="EMBL" id="CAUYUE010000015">
    <property type="protein sequence ID" value="CAK0786607.1"/>
    <property type="molecule type" value="Genomic_DNA"/>
</dbReference>
<dbReference type="InterPro" id="IPR024655">
    <property type="entry name" value="Asl1_glyco_hydro_catalytic"/>
</dbReference>
<dbReference type="Proteomes" id="UP001314263">
    <property type="component" value="Unassembled WGS sequence"/>
</dbReference>
<accession>A0AAV1IIV5</accession>
<feature type="compositionally biased region" description="Low complexity" evidence="1">
    <location>
        <begin position="108"/>
        <end position="143"/>
    </location>
</feature>
<dbReference type="InterPro" id="IPR053183">
    <property type="entry name" value="ASL1"/>
</dbReference>
<dbReference type="InterPro" id="IPR017853">
    <property type="entry name" value="GH"/>
</dbReference>
<evidence type="ECO:0000256" key="2">
    <source>
        <dbReference type="SAM" id="SignalP"/>
    </source>
</evidence>
<dbReference type="SUPFAM" id="SSF51445">
    <property type="entry name" value="(Trans)glycosidases"/>
    <property type="match status" value="1"/>
</dbReference>
<comment type="caution">
    <text evidence="4">The sequence shown here is derived from an EMBL/GenBank/DDBJ whole genome shotgun (WGS) entry which is preliminary data.</text>
</comment>